<sequence length="298" mass="31847">MLGFEAEEQLQDVLAVIPELQQLRGLHLGFLTGAAAPADFAALTSSSHLKYLSLERCNMAAAAPRHMFRTGRLLPGLLMLQIGIDKDLNSAISHVGPAGVAASSLMLSPGDAAMICRSCPALQHLVVLAVAEGVPASDLAPLLQLTELTHLGIGGAGCDDAAAEQVLAKLTGLQELAVWCSPSFTAGGLAHLTALTALTSLHVDGTNTRFHKSNPSTEPGVFLGSAHKQRVDLKLQAYVNTYKPVWQQLQQLCTRSPSGLAVMKEHAQQQSQAEQLPQQQQQLPQQQQQLPQQQQQQQ</sequence>
<keyword evidence="4" id="KW-1185">Reference proteome</keyword>
<feature type="region of interest" description="Disordered" evidence="2">
    <location>
        <begin position="263"/>
        <end position="298"/>
    </location>
</feature>
<name>A0ABY8TVF0_TETOB</name>
<evidence type="ECO:0000256" key="2">
    <source>
        <dbReference type="SAM" id="MobiDB-lite"/>
    </source>
</evidence>
<accession>A0ABY8TVF0</accession>
<protein>
    <submittedName>
        <fullName evidence="3">Uncharacterized protein</fullName>
    </submittedName>
</protein>
<dbReference type="SUPFAM" id="SSF52047">
    <property type="entry name" value="RNI-like"/>
    <property type="match status" value="1"/>
</dbReference>
<evidence type="ECO:0000313" key="4">
    <source>
        <dbReference type="Proteomes" id="UP001244341"/>
    </source>
</evidence>
<reference evidence="3 4" key="1">
    <citation type="submission" date="2023-05" db="EMBL/GenBank/DDBJ databases">
        <title>A 100% complete, gapless, phased diploid assembly of the Scenedesmus obliquus UTEX 3031 genome.</title>
        <authorList>
            <person name="Biondi T.C."/>
            <person name="Hanschen E.R."/>
            <person name="Kwon T."/>
            <person name="Eng W."/>
            <person name="Kruse C.P.S."/>
            <person name="Koehler S.I."/>
            <person name="Kunde Y."/>
            <person name="Gleasner C.D."/>
            <person name="You Mak K.T."/>
            <person name="Polle J."/>
            <person name="Hovde B.T."/>
            <person name="Starkenburg S.R."/>
        </authorList>
    </citation>
    <scope>NUCLEOTIDE SEQUENCE [LARGE SCALE GENOMIC DNA]</scope>
    <source>
        <strain evidence="3 4">DOE0152z</strain>
    </source>
</reference>
<gene>
    <name evidence="3" type="ORF">OEZ85_012429</name>
</gene>
<dbReference type="EMBL" id="CP126210">
    <property type="protein sequence ID" value="WIA12383.1"/>
    <property type="molecule type" value="Genomic_DNA"/>
</dbReference>
<evidence type="ECO:0000313" key="3">
    <source>
        <dbReference type="EMBL" id="WIA12383.1"/>
    </source>
</evidence>
<feature type="compositionally biased region" description="Low complexity" evidence="2">
    <location>
        <begin position="268"/>
        <end position="298"/>
    </location>
</feature>
<dbReference type="Gene3D" id="3.80.10.10">
    <property type="entry name" value="Ribonuclease Inhibitor"/>
    <property type="match status" value="1"/>
</dbReference>
<proteinExistence type="predicted"/>
<organism evidence="3 4">
    <name type="scientific">Tetradesmus obliquus</name>
    <name type="common">Green alga</name>
    <name type="synonym">Acutodesmus obliquus</name>
    <dbReference type="NCBI Taxonomy" id="3088"/>
    <lineage>
        <taxon>Eukaryota</taxon>
        <taxon>Viridiplantae</taxon>
        <taxon>Chlorophyta</taxon>
        <taxon>core chlorophytes</taxon>
        <taxon>Chlorophyceae</taxon>
        <taxon>CS clade</taxon>
        <taxon>Sphaeropleales</taxon>
        <taxon>Scenedesmaceae</taxon>
        <taxon>Tetradesmus</taxon>
    </lineage>
</organism>
<evidence type="ECO:0000256" key="1">
    <source>
        <dbReference type="ARBA" id="ARBA00004430"/>
    </source>
</evidence>
<comment type="subcellular location">
    <subcellularLocation>
        <location evidence="1">Cytoplasm</location>
        <location evidence="1">Cytoskeleton</location>
        <location evidence="1">Cilium axoneme</location>
    </subcellularLocation>
</comment>
<dbReference type="Proteomes" id="UP001244341">
    <property type="component" value="Chromosome 3b"/>
</dbReference>
<dbReference type="InterPro" id="IPR032675">
    <property type="entry name" value="LRR_dom_sf"/>
</dbReference>